<dbReference type="RefSeq" id="YP_009011256.1">
    <property type="nucleotide sequence ID" value="NC_023686.1"/>
</dbReference>
<sequence length="174" mass="19083">MSGPVVDAAVDVIAKATMALKVAFNPDDKIQPPIGGGSKTVRFFHSDQAPLYAFDTMAADGDTDECAEPFLWVRLGGRYRTKRFPDPTQEPDCEAPRVLMIEMGIARCAALGETLNWDEVEREAWVSLDDSYRLELALCRFKNTVVGPVSFDTIAPYGPEGGVVAWTARVNVQI</sequence>
<dbReference type="KEGG" id="vg:18559846"/>
<organism evidence="1 2">
    <name type="scientific">Mycobacterium phage Gadjet</name>
    <dbReference type="NCBI Taxonomy" id="1089122"/>
    <lineage>
        <taxon>Viruses</taxon>
        <taxon>Duplodnaviria</taxon>
        <taxon>Heunggongvirae</taxon>
        <taxon>Uroviricota</taxon>
        <taxon>Caudoviricetes</taxon>
        <taxon>Bclasvirinae</taxon>
        <taxon>Pipefishvirus</taxon>
        <taxon>Pipefishvirus gadjet</taxon>
    </lineage>
</organism>
<evidence type="ECO:0000313" key="1">
    <source>
        <dbReference type="EMBL" id="AER47349.1"/>
    </source>
</evidence>
<gene>
    <name evidence="1" type="primary">25</name>
    <name evidence="1" type="ORF">GADJET_25</name>
</gene>
<protein>
    <submittedName>
        <fullName evidence="1">Uncharacterized protein</fullName>
    </submittedName>
</protein>
<keyword evidence="2" id="KW-1185">Reference proteome</keyword>
<name>G8I3Q5_9CAUD</name>
<evidence type="ECO:0000313" key="2">
    <source>
        <dbReference type="Proteomes" id="UP000005859"/>
    </source>
</evidence>
<reference evidence="1 2" key="1">
    <citation type="journal article" date="2012" name="J. Virol.">
        <title>Complete Genome Sequences of 138 Mycobacteriophages.</title>
        <authorList>
            <consortium name="the Science Education Alliance Phage Hunters Advancing Genomics and Evolutionary Science Program"/>
            <consortium name="the KwaZulu-Natal Research Institute for Tuberculosis and HIV Mycobacterial Genetics Course Students"/>
            <consortium name="the Phage Hunters Integrating Research and Education Program"/>
            <person name="Hatfull G.F."/>
        </authorList>
    </citation>
    <scope>NUCLEOTIDE SEQUENCE [LARGE SCALE GENOMIC DNA]</scope>
</reference>
<dbReference type="EMBL" id="JN698992">
    <property type="protein sequence ID" value="AER47349.1"/>
    <property type="molecule type" value="Genomic_DNA"/>
</dbReference>
<dbReference type="GeneID" id="18559846"/>
<proteinExistence type="predicted"/>
<dbReference type="Proteomes" id="UP000005859">
    <property type="component" value="Segment"/>
</dbReference>
<accession>G8I3Q5</accession>